<accession>E2B2D7</accession>
<protein>
    <submittedName>
        <fullName evidence="2">Uncharacterized protein</fullName>
    </submittedName>
</protein>
<evidence type="ECO:0000256" key="1">
    <source>
        <dbReference type="SAM" id="MobiDB-lite"/>
    </source>
</evidence>
<dbReference type="EMBL" id="GL445131">
    <property type="protein sequence ID" value="EFN90144.1"/>
    <property type="molecule type" value="Genomic_DNA"/>
</dbReference>
<reference evidence="2 3" key="1">
    <citation type="journal article" date="2010" name="Science">
        <title>Genomic comparison of the ants Camponotus floridanus and Harpegnathos saltator.</title>
        <authorList>
            <person name="Bonasio R."/>
            <person name="Zhang G."/>
            <person name="Ye C."/>
            <person name="Mutti N.S."/>
            <person name="Fang X."/>
            <person name="Qin N."/>
            <person name="Donahue G."/>
            <person name="Yang P."/>
            <person name="Li Q."/>
            <person name="Li C."/>
            <person name="Zhang P."/>
            <person name="Huang Z."/>
            <person name="Berger S.L."/>
            <person name="Reinberg D."/>
            <person name="Wang J."/>
            <person name="Liebig J."/>
        </authorList>
    </citation>
    <scope>NUCLEOTIDE SEQUENCE [LARGE SCALE GENOMIC DNA]</scope>
    <source>
        <strain evidence="2 3">R22 G/1</strain>
    </source>
</reference>
<organism evidence="3">
    <name type="scientific">Harpegnathos saltator</name>
    <name type="common">Jerdon's jumping ant</name>
    <dbReference type="NCBI Taxonomy" id="610380"/>
    <lineage>
        <taxon>Eukaryota</taxon>
        <taxon>Metazoa</taxon>
        <taxon>Ecdysozoa</taxon>
        <taxon>Arthropoda</taxon>
        <taxon>Hexapoda</taxon>
        <taxon>Insecta</taxon>
        <taxon>Pterygota</taxon>
        <taxon>Neoptera</taxon>
        <taxon>Endopterygota</taxon>
        <taxon>Hymenoptera</taxon>
        <taxon>Apocrita</taxon>
        <taxon>Aculeata</taxon>
        <taxon>Formicoidea</taxon>
        <taxon>Formicidae</taxon>
        <taxon>Ponerinae</taxon>
        <taxon>Ponerini</taxon>
        <taxon>Harpegnathos</taxon>
    </lineage>
</organism>
<evidence type="ECO:0000313" key="2">
    <source>
        <dbReference type="EMBL" id="EFN90144.1"/>
    </source>
</evidence>
<dbReference type="InParanoid" id="E2B2D7"/>
<feature type="region of interest" description="Disordered" evidence="1">
    <location>
        <begin position="25"/>
        <end position="44"/>
    </location>
</feature>
<evidence type="ECO:0000313" key="3">
    <source>
        <dbReference type="Proteomes" id="UP000008237"/>
    </source>
</evidence>
<proteinExistence type="predicted"/>
<dbReference type="Proteomes" id="UP000008237">
    <property type="component" value="Unassembled WGS sequence"/>
</dbReference>
<name>E2B2D7_HARSA</name>
<keyword evidence="3" id="KW-1185">Reference proteome</keyword>
<dbReference type="AlphaFoldDB" id="E2B2D7"/>
<sequence>MERKALEKMSLEQLQKEAEKAQLQTASSNLWDRRKSRNSQTPSEKMWIYGPEGLIKWLASTTQQTTLYY</sequence>
<gene>
    <name evidence="2" type="ORF">EAI_06870</name>
</gene>